<evidence type="ECO:0000256" key="1">
    <source>
        <dbReference type="ARBA" id="ARBA00008861"/>
    </source>
</evidence>
<accession>A0A0L0HAJ1</accession>
<proteinExistence type="inferred from homology"/>
<keyword evidence="6" id="KW-1185">Reference proteome</keyword>
<dbReference type="InterPro" id="IPR045038">
    <property type="entry name" value="AIG2-like"/>
</dbReference>
<dbReference type="InParanoid" id="A0A0L0HAJ1"/>
<evidence type="ECO:0000259" key="4">
    <source>
        <dbReference type="Pfam" id="PF06094"/>
    </source>
</evidence>
<dbReference type="Gene3D" id="3.10.490.10">
    <property type="entry name" value="Gamma-glutamyl cyclotransferase-like"/>
    <property type="match status" value="1"/>
</dbReference>
<evidence type="ECO:0000256" key="2">
    <source>
        <dbReference type="ARBA" id="ARBA00022679"/>
    </source>
</evidence>
<dbReference type="OMA" id="DPEPWQK"/>
<dbReference type="PANTHER" id="PTHR31544">
    <property type="entry name" value="AIG2-LIKE PROTEIN D"/>
    <property type="match status" value="1"/>
</dbReference>
<dbReference type="VEuPathDB" id="FungiDB:SPPG_07180"/>
<feature type="domain" description="Gamma-glutamylcyclotransferase AIG2-like" evidence="4">
    <location>
        <begin position="23"/>
        <end position="135"/>
    </location>
</feature>
<dbReference type="AlphaFoldDB" id="A0A0L0HAJ1"/>
<dbReference type="eggNOG" id="ENOG502S7T1">
    <property type="taxonomic scope" value="Eukaryota"/>
</dbReference>
<sequence length="187" mass="21088">MAIIAPAKVYAKPVSFDSPPRPIFCYGTLMSAAVYCKVVGTASAPLSKPATLTGYRRRQVRGATYPAITPATADDKVEGLVVHVETHDQVRLLDLFESDDYERQTVRVQLAGEMVEVDVYVWASGDNLLSKEEWDFEDFLQNRLQDWLRDKEVFGDQPEDDQQQHPHGHHFVAAARELDRLRQANSA</sequence>
<dbReference type="PANTHER" id="PTHR31544:SF2">
    <property type="entry name" value="AIG2-LIKE PROTEIN D"/>
    <property type="match status" value="1"/>
</dbReference>
<dbReference type="InterPro" id="IPR036568">
    <property type="entry name" value="GGCT-like_sf"/>
</dbReference>
<dbReference type="GeneID" id="27690418"/>
<dbReference type="InterPro" id="IPR013024">
    <property type="entry name" value="GGCT-like"/>
</dbReference>
<name>A0A0L0HAJ1_SPIPD</name>
<dbReference type="RefSeq" id="XP_016605758.1">
    <property type="nucleotide sequence ID" value="XM_016755353.1"/>
</dbReference>
<comment type="similarity">
    <text evidence="1">Belongs to the gamma-glutamylcyclotransferase family.</text>
</comment>
<evidence type="ECO:0000256" key="3">
    <source>
        <dbReference type="ARBA" id="ARBA00030602"/>
    </source>
</evidence>
<dbReference type="OrthoDB" id="1044435at2759"/>
<dbReference type="CDD" id="cd06661">
    <property type="entry name" value="GGCT_like"/>
    <property type="match status" value="1"/>
</dbReference>
<dbReference type="Proteomes" id="UP000053201">
    <property type="component" value="Unassembled WGS sequence"/>
</dbReference>
<reference evidence="5 6" key="1">
    <citation type="submission" date="2009-08" db="EMBL/GenBank/DDBJ databases">
        <title>The Genome Sequence of Spizellomyces punctatus strain DAOM BR117.</title>
        <authorList>
            <consortium name="The Broad Institute Genome Sequencing Platform"/>
            <person name="Russ C."/>
            <person name="Cuomo C."/>
            <person name="Shea T."/>
            <person name="Young S.K."/>
            <person name="Zeng Q."/>
            <person name="Koehrsen M."/>
            <person name="Haas B."/>
            <person name="Borodovsky M."/>
            <person name="Guigo R."/>
            <person name="Alvarado L."/>
            <person name="Berlin A."/>
            <person name="Bochicchio J."/>
            <person name="Borenstein D."/>
            <person name="Chapman S."/>
            <person name="Chen Z."/>
            <person name="Engels R."/>
            <person name="Freedman E."/>
            <person name="Gellesch M."/>
            <person name="Goldberg J."/>
            <person name="Griggs A."/>
            <person name="Gujja S."/>
            <person name="Heiman D."/>
            <person name="Hepburn T."/>
            <person name="Howarth C."/>
            <person name="Jen D."/>
            <person name="Larson L."/>
            <person name="Lewis B."/>
            <person name="Mehta T."/>
            <person name="Park D."/>
            <person name="Pearson M."/>
            <person name="Roberts A."/>
            <person name="Saif S."/>
            <person name="Shenoy N."/>
            <person name="Sisk P."/>
            <person name="Stolte C."/>
            <person name="Sykes S."/>
            <person name="Thomson T."/>
            <person name="Walk T."/>
            <person name="White J."/>
            <person name="Yandava C."/>
            <person name="Burger G."/>
            <person name="Gray M.W."/>
            <person name="Holland P.W.H."/>
            <person name="King N."/>
            <person name="Lang F.B.F."/>
            <person name="Roger A.J."/>
            <person name="Ruiz-Trillo I."/>
            <person name="Lander E."/>
            <person name="Nusbaum C."/>
        </authorList>
    </citation>
    <scope>NUCLEOTIDE SEQUENCE [LARGE SCALE GENOMIC DNA]</scope>
    <source>
        <strain evidence="5 6">DAOM BR117</strain>
    </source>
</reference>
<dbReference type="Pfam" id="PF06094">
    <property type="entry name" value="GGACT"/>
    <property type="match status" value="1"/>
</dbReference>
<dbReference type="EMBL" id="KQ257463">
    <property type="protein sequence ID" value="KNC97718.1"/>
    <property type="molecule type" value="Genomic_DNA"/>
</dbReference>
<evidence type="ECO:0000313" key="5">
    <source>
        <dbReference type="EMBL" id="KNC97718.1"/>
    </source>
</evidence>
<dbReference type="InterPro" id="IPR009288">
    <property type="entry name" value="AIG2-like_dom"/>
</dbReference>
<dbReference type="GO" id="GO:0016740">
    <property type="term" value="F:transferase activity"/>
    <property type="evidence" value="ECO:0007669"/>
    <property type="project" value="UniProtKB-KW"/>
</dbReference>
<gene>
    <name evidence="5" type="ORF">SPPG_07180</name>
</gene>
<protein>
    <recommendedName>
        <fullName evidence="3">Putative gamma-glutamylcyclotransferase</fullName>
    </recommendedName>
</protein>
<keyword evidence="2" id="KW-0808">Transferase</keyword>
<evidence type="ECO:0000313" key="6">
    <source>
        <dbReference type="Proteomes" id="UP000053201"/>
    </source>
</evidence>
<dbReference type="SUPFAM" id="SSF110857">
    <property type="entry name" value="Gamma-glutamyl cyclotransferase-like"/>
    <property type="match status" value="1"/>
</dbReference>
<organism evidence="5 6">
    <name type="scientific">Spizellomyces punctatus (strain DAOM BR117)</name>
    <dbReference type="NCBI Taxonomy" id="645134"/>
    <lineage>
        <taxon>Eukaryota</taxon>
        <taxon>Fungi</taxon>
        <taxon>Fungi incertae sedis</taxon>
        <taxon>Chytridiomycota</taxon>
        <taxon>Chytridiomycota incertae sedis</taxon>
        <taxon>Chytridiomycetes</taxon>
        <taxon>Spizellomycetales</taxon>
        <taxon>Spizellomycetaceae</taxon>
        <taxon>Spizellomyces</taxon>
    </lineage>
</organism>